<evidence type="ECO:0000259" key="7">
    <source>
        <dbReference type="PROSITE" id="PS50109"/>
    </source>
</evidence>
<evidence type="ECO:0000256" key="6">
    <source>
        <dbReference type="SAM" id="Phobius"/>
    </source>
</evidence>
<dbReference type="PANTHER" id="PTHR43547:SF2">
    <property type="entry name" value="HYBRID SIGNAL TRANSDUCTION HISTIDINE KINASE C"/>
    <property type="match status" value="1"/>
</dbReference>
<name>A0A1I5VTA0_9BACT</name>
<accession>A0A1I5VTA0</accession>
<dbReference type="EC" id="2.7.13.3" evidence="2"/>
<dbReference type="AlphaFoldDB" id="A0A1I5VTA0"/>
<keyword evidence="5 8" id="KW-0418">Kinase</keyword>
<dbReference type="SUPFAM" id="SSF55874">
    <property type="entry name" value="ATPase domain of HSP90 chaperone/DNA topoisomerase II/histidine kinase"/>
    <property type="match status" value="1"/>
</dbReference>
<keyword evidence="6" id="KW-0812">Transmembrane</keyword>
<dbReference type="InterPro" id="IPR005467">
    <property type="entry name" value="His_kinase_dom"/>
</dbReference>
<dbReference type="PROSITE" id="PS50109">
    <property type="entry name" value="HIS_KIN"/>
    <property type="match status" value="1"/>
</dbReference>
<dbReference type="EMBL" id="FOXH01000010">
    <property type="protein sequence ID" value="SFQ10196.1"/>
    <property type="molecule type" value="Genomic_DNA"/>
</dbReference>
<dbReference type="Proteomes" id="UP000199306">
    <property type="component" value="Unassembled WGS sequence"/>
</dbReference>
<keyword evidence="6" id="KW-0472">Membrane</keyword>
<evidence type="ECO:0000256" key="5">
    <source>
        <dbReference type="ARBA" id="ARBA00022777"/>
    </source>
</evidence>
<evidence type="ECO:0000313" key="8">
    <source>
        <dbReference type="EMBL" id="SFQ10196.1"/>
    </source>
</evidence>
<dbReference type="STRING" id="1079859.SAMN04515674_11024"/>
<dbReference type="SMART" id="SM00388">
    <property type="entry name" value="HisKA"/>
    <property type="match status" value="1"/>
</dbReference>
<dbReference type="FunFam" id="3.30.565.10:FF:000006">
    <property type="entry name" value="Sensor histidine kinase WalK"/>
    <property type="match status" value="1"/>
</dbReference>
<evidence type="ECO:0000313" key="9">
    <source>
        <dbReference type="Proteomes" id="UP000199306"/>
    </source>
</evidence>
<feature type="domain" description="Histidine kinase" evidence="7">
    <location>
        <begin position="207"/>
        <end position="425"/>
    </location>
</feature>
<keyword evidence="6" id="KW-1133">Transmembrane helix</keyword>
<dbReference type="OrthoDB" id="1933776at2"/>
<keyword evidence="4" id="KW-0808">Transferase</keyword>
<keyword evidence="3" id="KW-0597">Phosphoprotein</keyword>
<dbReference type="CDD" id="cd00082">
    <property type="entry name" value="HisKA"/>
    <property type="match status" value="1"/>
</dbReference>
<dbReference type="InterPro" id="IPR036890">
    <property type="entry name" value="HATPase_C_sf"/>
</dbReference>
<dbReference type="RefSeq" id="WP_092018235.1">
    <property type="nucleotide sequence ID" value="NZ_FOXH01000010.1"/>
</dbReference>
<reference evidence="8 9" key="1">
    <citation type="submission" date="2016-10" db="EMBL/GenBank/DDBJ databases">
        <authorList>
            <person name="de Groot N.N."/>
        </authorList>
    </citation>
    <scope>NUCLEOTIDE SEQUENCE [LARGE SCALE GENOMIC DNA]</scope>
    <source>
        <strain evidence="9">E92,LMG 26720,CCM 7988</strain>
    </source>
</reference>
<gene>
    <name evidence="8" type="ORF">SAMN04515674_11024</name>
</gene>
<evidence type="ECO:0000256" key="1">
    <source>
        <dbReference type="ARBA" id="ARBA00000085"/>
    </source>
</evidence>
<dbReference type="InterPro" id="IPR003594">
    <property type="entry name" value="HATPase_dom"/>
</dbReference>
<sequence>MNSKTLRIFVGLSVVLMTGVILIQYYWFRQAYNLQDRDFNQRVTSALRAASERMLAFNKNPNNQLIQPVERVTSNYYTVQINDTINASVLEEFLKQEFAHSDVRLNFEYGIYDCVKDRIKYAAFVCHSENCNQNDSSAHYRFPELDIHNYYFGVYFPDKKYYLLGDLDNWFVSSAILLVVMMFFVYALMVIFRQKRLSEIQNDFINNMTHEFKTPISTISISSEVLMKPDIIDKPERLLSYATIIRKEAARLKKNVDTVLQTANIAQKIDKLNFEEADIHEILEELQISCDPVLKEKHATLKLNLQATNSRIKVDKLHFTNILHNLIDNGLKYSQRQPVLEITTQNVKNELIVKIKDNGIGISEKDQKYIFNKFFRVHTGDIHNVKGFGLGLYYVKEMVEGHKGSIELKSRPGEGSEFIMHFELF</sequence>
<evidence type="ECO:0000256" key="4">
    <source>
        <dbReference type="ARBA" id="ARBA00022679"/>
    </source>
</evidence>
<dbReference type="Pfam" id="PF00512">
    <property type="entry name" value="HisKA"/>
    <property type="match status" value="1"/>
</dbReference>
<dbReference type="GO" id="GO:0000155">
    <property type="term" value="F:phosphorelay sensor kinase activity"/>
    <property type="evidence" value="ECO:0007669"/>
    <property type="project" value="InterPro"/>
</dbReference>
<protein>
    <recommendedName>
        <fullName evidence="2">histidine kinase</fullName>
        <ecNumber evidence="2">2.7.13.3</ecNumber>
    </recommendedName>
</protein>
<dbReference type="Gene3D" id="3.30.565.10">
    <property type="entry name" value="Histidine kinase-like ATPase, C-terminal domain"/>
    <property type="match status" value="1"/>
</dbReference>
<dbReference type="CDD" id="cd00075">
    <property type="entry name" value="HATPase"/>
    <property type="match status" value="1"/>
</dbReference>
<dbReference type="Pfam" id="PF02518">
    <property type="entry name" value="HATPase_c"/>
    <property type="match status" value="1"/>
</dbReference>
<comment type="catalytic activity">
    <reaction evidence="1">
        <text>ATP + protein L-histidine = ADP + protein N-phospho-L-histidine.</text>
        <dbReference type="EC" id="2.7.13.3"/>
    </reaction>
</comment>
<dbReference type="SUPFAM" id="SSF47384">
    <property type="entry name" value="Homodimeric domain of signal transducing histidine kinase"/>
    <property type="match status" value="1"/>
</dbReference>
<dbReference type="SMART" id="SM00387">
    <property type="entry name" value="HATPase_c"/>
    <property type="match status" value="1"/>
</dbReference>
<dbReference type="Gene3D" id="1.10.287.130">
    <property type="match status" value="1"/>
</dbReference>
<dbReference type="InterPro" id="IPR003661">
    <property type="entry name" value="HisK_dim/P_dom"/>
</dbReference>
<dbReference type="PANTHER" id="PTHR43547">
    <property type="entry name" value="TWO-COMPONENT HISTIDINE KINASE"/>
    <property type="match status" value="1"/>
</dbReference>
<dbReference type="PRINTS" id="PR00344">
    <property type="entry name" value="BCTRLSENSOR"/>
</dbReference>
<organism evidence="8 9">
    <name type="scientific">Pseudarcicella hirudinis</name>
    <dbReference type="NCBI Taxonomy" id="1079859"/>
    <lineage>
        <taxon>Bacteria</taxon>
        <taxon>Pseudomonadati</taxon>
        <taxon>Bacteroidota</taxon>
        <taxon>Cytophagia</taxon>
        <taxon>Cytophagales</taxon>
        <taxon>Flectobacillaceae</taxon>
        <taxon>Pseudarcicella</taxon>
    </lineage>
</organism>
<feature type="transmembrane region" description="Helical" evidence="6">
    <location>
        <begin position="7"/>
        <end position="28"/>
    </location>
</feature>
<dbReference type="InterPro" id="IPR036097">
    <property type="entry name" value="HisK_dim/P_sf"/>
</dbReference>
<evidence type="ECO:0000256" key="2">
    <source>
        <dbReference type="ARBA" id="ARBA00012438"/>
    </source>
</evidence>
<dbReference type="InterPro" id="IPR004358">
    <property type="entry name" value="Sig_transdc_His_kin-like_C"/>
</dbReference>
<keyword evidence="9" id="KW-1185">Reference proteome</keyword>
<evidence type="ECO:0000256" key="3">
    <source>
        <dbReference type="ARBA" id="ARBA00022553"/>
    </source>
</evidence>
<feature type="transmembrane region" description="Helical" evidence="6">
    <location>
        <begin position="170"/>
        <end position="192"/>
    </location>
</feature>
<proteinExistence type="predicted"/>